<accession>A0ABX7WW47</accession>
<gene>
    <name evidence="1" type="ORF">J9253_06215</name>
</gene>
<dbReference type="InterPro" id="IPR021455">
    <property type="entry name" value="DUF3106"/>
</dbReference>
<organism evidence="1 2">
    <name type="scientific">Thiothrix litoralis</name>
    <dbReference type="NCBI Taxonomy" id="2891210"/>
    <lineage>
        <taxon>Bacteria</taxon>
        <taxon>Pseudomonadati</taxon>
        <taxon>Pseudomonadota</taxon>
        <taxon>Gammaproteobacteria</taxon>
        <taxon>Thiotrichales</taxon>
        <taxon>Thiotrichaceae</taxon>
        <taxon>Thiothrix</taxon>
    </lineage>
</organism>
<protein>
    <submittedName>
        <fullName evidence="1">DUF3106 domain-containing protein</fullName>
    </submittedName>
</protein>
<keyword evidence="2" id="KW-1185">Reference proteome</keyword>
<evidence type="ECO:0000313" key="2">
    <source>
        <dbReference type="Proteomes" id="UP000672039"/>
    </source>
</evidence>
<sequence>MNSSSNNCRFIGFLVALLTAWTLLLASGSVMAGSVKWEALSNTEQSVLKAFQGEWGSLPDKTQSALRRWAAKPAAERAKIKQRFGDWKRLSQSQQQNVVKQLKRYRAMSAEQKARIRQWHEWVKKLPEAERKKLREQWSGMNDAERRAYMKALQGKYGKR</sequence>
<dbReference type="RefSeq" id="WP_210223791.1">
    <property type="nucleotide sequence ID" value="NZ_CP072801.1"/>
</dbReference>
<dbReference type="Proteomes" id="UP000672039">
    <property type="component" value="Chromosome"/>
</dbReference>
<evidence type="ECO:0000313" key="1">
    <source>
        <dbReference type="EMBL" id="QTR47526.1"/>
    </source>
</evidence>
<dbReference type="EMBL" id="CP072801">
    <property type="protein sequence ID" value="QTR47526.1"/>
    <property type="molecule type" value="Genomic_DNA"/>
</dbReference>
<reference evidence="1 2" key="1">
    <citation type="submission" date="2021-04" db="EMBL/GenBank/DDBJ databases">
        <title>Genomics, taxonomy and metabolism of representatives of sulfur bacteria of the genus Thiothrix: Thiothrix fructosivorans QT, Thiothrix unzii A1T and three new species, Thiothrix subterranea sp. nov., Thiothrix litoralis sp. nov. and 'Candidatus Thiothrix anitrata' sp. nov.</title>
        <authorList>
            <person name="Ravin N.V."/>
            <person name="Smolyakov D."/>
            <person name="Rudenko T.S."/>
            <person name="Mardanov A.V."/>
            <person name="Beletsky A.V."/>
            <person name="Markov N.D."/>
            <person name="Fomenkov A.I."/>
            <person name="Roberts R.J."/>
            <person name="Karnachuk O.V."/>
            <person name="Novikov A."/>
            <person name="Grabovich M.Y."/>
        </authorList>
    </citation>
    <scope>NUCLEOTIDE SEQUENCE [LARGE SCALE GENOMIC DNA]</scope>
    <source>
        <strain evidence="1 2">AS</strain>
    </source>
</reference>
<proteinExistence type="predicted"/>
<name>A0ABX7WW47_9GAMM</name>
<dbReference type="Pfam" id="PF11304">
    <property type="entry name" value="DUF3106"/>
    <property type="match status" value="1"/>
</dbReference>